<keyword evidence="5" id="KW-0732">Signal</keyword>
<dbReference type="PANTHER" id="PTHR33353:SF9">
    <property type="entry name" value="ENDOGLUCANASE II"/>
    <property type="match status" value="1"/>
</dbReference>
<keyword evidence="10" id="KW-1015">Disulfide bond</keyword>
<evidence type="ECO:0000256" key="14">
    <source>
        <dbReference type="ARBA" id="ARBA00045077"/>
    </source>
</evidence>
<evidence type="ECO:0000256" key="15">
    <source>
        <dbReference type="ARBA" id="ARBA00047174"/>
    </source>
</evidence>
<evidence type="ECO:0000256" key="6">
    <source>
        <dbReference type="ARBA" id="ARBA00023001"/>
    </source>
</evidence>
<evidence type="ECO:0000256" key="9">
    <source>
        <dbReference type="ARBA" id="ARBA00023033"/>
    </source>
</evidence>
<dbReference type="GO" id="GO:0046872">
    <property type="term" value="F:metal ion binding"/>
    <property type="evidence" value="ECO:0007669"/>
    <property type="project" value="UniProtKB-KW"/>
</dbReference>
<evidence type="ECO:0000256" key="11">
    <source>
        <dbReference type="ARBA" id="ARBA00023277"/>
    </source>
</evidence>
<keyword evidence="18" id="KW-1185">Reference proteome</keyword>
<keyword evidence="4" id="KW-0479">Metal-binding</keyword>
<keyword evidence="3" id="KW-0964">Secreted</keyword>
<dbReference type="AlphaFoldDB" id="A0AA38RYB9"/>
<dbReference type="InterPro" id="IPR005103">
    <property type="entry name" value="AA9_LPMO"/>
</dbReference>
<sequence length="186" mass="17819">MDVKIPSDLPSGDYLLRAEAIALHTAASSGGAQLYMSCYQLTVAGSGAASPPTVSFPGAYKASDPGILVNIHAKLSTYVAPGPSIYAGGSLRTPGGQCANCAATCTAGKGTVGTALAAQPSSAASLDGSSSAGSTGATGGSSGAAACAQAAFQQCGGNGYTGCTTCGAGLSCKAVSPPYYSQCQAA</sequence>
<evidence type="ECO:0000256" key="10">
    <source>
        <dbReference type="ARBA" id="ARBA00023157"/>
    </source>
</evidence>
<name>A0AA38RYB9_9PEZI</name>
<evidence type="ECO:0000259" key="16">
    <source>
        <dbReference type="PROSITE" id="PS51164"/>
    </source>
</evidence>
<dbReference type="Proteomes" id="UP001174694">
    <property type="component" value="Unassembled WGS sequence"/>
</dbReference>
<dbReference type="EMBL" id="JANBVO010000016">
    <property type="protein sequence ID" value="KAJ9144680.1"/>
    <property type="molecule type" value="Genomic_DNA"/>
</dbReference>
<dbReference type="SMART" id="SM00236">
    <property type="entry name" value="fCBD"/>
    <property type="match status" value="1"/>
</dbReference>
<organism evidence="17 18">
    <name type="scientific">Pleurostoma richardsiae</name>
    <dbReference type="NCBI Taxonomy" id="41990"/>
    <lineage>
        <taxon>Eukaryota</taxon>
        <taxon>Fungi</taxon>
        <taxon>Dikarya</taxon>
        <taxon>Ascomycota</taxon>
        <taxon>Pezizomycotina</taxon>
        <taxon>Sordariomycetes</taxon>
        <taxon>Sordariomycetidae</taxon>
        <taxon>Calosphaeriales</taxon>
        <taxon>Pleurostomataceae</taxon>
        <taxon>Pleurostoma</taxon>
    </lineage>
</organism>
<comment type="subcellular location">
    <subcellularLocation>
        <location evidence="2">Secreted</location>
    </subcellularLocation>
</comment>
<dbReference type="GO" id="GO:0030248">
    <property type="term" value="F:cellulose binding"/>
    <property type="evidence" value="ECO:0007669"/>
    <property type="project" value="InterPro"/>
</dbReference>
<keyword evidence="9" id="KW-0503">Monooxygenase</keyword>
<proteinExistence type="inferred from homology"/>
<dbReference type="GO" id="GO:0004497">
    <property type="term" value="F:monooxygenase activity"/>
    <property type="evidence" value="ECO:0007669"/>
    <property type="project" value="UniProtKB-KW"/>
</dbReference>
<evidence type="ECO:0000313" key="18">
    <source>
        <dbReference type="Proteomes" id="UP001174694"/>
    </source>
</evidence>
<evidence type="ECO:0000256" key="12">
    <source>
        <dbReference type="ARBA" id="ARBA00023326"/>
    </source>
</evidence>
<keyword evidence="11" id="KW-0119">Carbohydrate metabolism</keyword>
<evidence type="ECO:0000256" key="4">
    <source>
        <dbReference type="ARBA" id="ARBA00022723"/>
    </source>
</evidence>
<dbReference type="InterPro" id="IPR000254">
    <property type="entry name" value="CBD"/>
</dbReference>
<evidence type="ECO:0000256" key="2">
    <source>
        <dbReference type="ARBA" id="ARBA00004613"/>
    </source>
</evidence>
<keyword evidence="8" id="KW-0186">Copper</keyword>
<reference evidence="17" key="1">
    <citation type="submission" date="2022-07" db="EMBL/GenBank/DDBJ databases">
        <title>Fungi with potential for degradation of polypropylene.</title>
        <authorList>
            <person name="Gostincar C."/>
        </authorList>
    </citation>
    <scope>NUCLEOTIDE SEQUENCE</scope>
    <source>
        <strain evidence="17">EXF-13308</strain>
    </source>
</reference>
<dbReference type="EC" id="1.14.99.56" evidence="15"/>
<evidence type="ECO:0000256" key="8">
    <source>
        <dbReference type="ARBA" id="ARBA00023008"/>
    </source>
</evidence>
<dbReference type="PROSITE" id="PS51164">
    <property type="entry name" value="CBM1_2"/>
    <property type="match status" value="1"/>
</dbReference>
<accession>A0AA38RYB9</accession>
<comment type="caution">
    <text evidence="17">The sequence shown here is derived from an EMBL/GenBank/DDBJ whole genome shotgun (WGS) entry which is preliminary data.</text>
</comment>
<dbReference type="InterPro" id="IPR049892">
    <property type="entry name" value="AA9"/>
</dbReference>
<comment type="catalytic activity">
    <reaction evidence="14">
        <text>[(1-&gt;4)-beta-D-glucosyl]n+m + reduced acceptor + O2 = 4-dehydro-beta-D-glucosyl-[(1-&gt;4)-beta-D-glucosyl]n-1 + [(1-&gt;4)-beta-D-glucosyl]m + acceptor + H2O.</text>
        <dbReference type="EC" id="1.14.99.56"/>
    </reaction>
</comment>
<gene>
    <name evidence="17" type="ORF">NKR23_g5959</name>
</gene>
<dbReference type="Pfam" id="PF03443">
    <property type="entry name" value="AA9"/>
    <property type="match status" value="1"/>
</dbReference>
<evidence type="ECO:0000256" key="5">
    <source>
        <dbReference type="ARBA" id="ARBA00022729"/>
    </source>
</evidence>
<evidence type="ECO:0000256" key="13">
    <source>
        <dbReference type="ARBA" id="ARBA00044502"/>
    </source>
</evidence>
<keyword evidence="6" id="KW-0136">Cellulose degradation</keyword>
<comment type="similarity">
    <text evidence="13">Belongs to the polysaccharide monooxygenase AA9 family.</text>
</comment>
<evidence type="ECO:0000313" key="17">
    <source>
        <dbReference type="EMBL" id="KAJ9144680.1"/>
    </source>
</evidence>
<feature type="domain" description="CBM1" evidence="16">
    <location>
        <begin position="147"/>
        <end position="184"/>
    </location>
</feature>
<evidence type="ECO:0000256" key="1">
    <source>
        <dbReference type="ARBA" id="ARBA00001973"/>
    </source>
</evidence>
<comment type="cofactor">
    <cofactor evidence="1">
        <name>Cu(2+)</name>
        <dbReference type="ChEBI" id="CHEBI:29036"/>
    </cofactor>
</comment>
<dbReference type="PANTHER" id="PTHR33353">
    <property type="entry name" value="PUTATIVE (AFU_ORTHOLOGUE AFUA_1G12560)-RELATED"/>
    <property type="match status" value="1"/>
</dbReference>
<dbReference type="GO" id="GO:0005576">
    <property type="term" value="C:extracellular region"/>
    <property type="evidence" value="ECO:0007669"/>
    <property type="project" value="UniProtKB-SubCell"/>
</dbReference>
<evidence type="ECO:0000256" key="7">
    <source>
        <dbReference type="ARBA" id="ARBA00023002"/>
    </source>
</evidence>
<dbReference type="SUPFAM" id="SSF57180">
    <property type="entry name" value="Cellulose-binding domain"/>
    <property type="match status" value="1"/>
</dbReference>
<dbReference type="GO" id="GO:0030245">
    <property type="term" value="P:cellulose catabolic process"/>
    <property type="evidence" value="ECO:0007669"/>
    <property type="project" value="UniProtKB-KW"/>
</dbReference>
<keyword evidence="7" id="KW-0560">Oxidoreductase</keyword>
<keyword evidence="12" id="KW-0624">Polysaccharide degradation</keyword>
<dbReference type="Pfam" id="PF00734">
    <property type="entry name" value="CBM_1"/>
    <property type="match status" value="1"/>
</dbReference>
<dbReference type="Gene3D" id="2.70.50.70">
    <property type="match status" value="1"/>
</dbReference>
<dbReference type="InterPro" id="IPR035971">
    <property type="entry name" value="CBD_sf"/>
</dbReference>
<evidence type="ECO:0000256" key="3">
    <source>
        <dbReference type="ARBA" id="ARBA00022525"/>
    </source>
</evidence>
<protein>
    <recommendedName>
        <fullName evidence="15">lytic cellulose monooxygenase (C4-dehydrogenating)</fullName>
        <ecNumber evidence="15">1.14.99.56</ecNumber>
    </recommendedName>
</protein>